<keyword evidence="13" id="KW-1185">Reference proteome</keyword>
<keyword evidence="5" id="KW-0997">Cell inner membrane</keyword>
<dbReference type="NCBIfam" id="TIGR01352">
    <property type="entry name" value="tonB_Cterm"/>
    <property type="match status" value="1"/>
</dbReference>
<evidence type="ECO:0000256" key="1">
    <source>
        <dbReference type="ARBA" id="ARBA00004383"/>
    </source>
</evidence>
<evidence type="ECO:0000256" key="7">
    <source>
        <dbReference type="ARBA" id="ARBA00022927"/>
    </source>
</evidence>
<name>A0A4R2IEW5_9GAMM</name>
<evidence type="ECO:0000256" key="3">
    <source>
        <dbReference type="ARBA" id="ARBA00022448"/>
    </source>
</evidence>
<dbReference type="InterPro" id="IPR037682">
    <property type="entry name" value="TonB_C"/>
</dbReference>
<dbReference type="AlphaFoldDB" id="A0A4R2IEW5"/>
<dbReference type="GO" id="GO:0098797">
    <property type="term" value="C:plasma membrane protein complex"/>
    <property type="evidence" value="ECO:0007669"/>
    <property type="project" value="TreeGrafter"/>
</dbReference>
<dbReference type="OrthoDB" id="9803361at2"/>
<dbReference type="InterPro" id="IPR006260">
    <property type="entry name" value="TonB/TolA_C"/>
</dbReference>
<organism evidence="12 13">
    <name type="scientific">Dokdonella fugitiva</name>
    <dbReference type="NCBI Taxonomy" id="328517"/>
    <lineage>
        <taxon>Bacteria</taxon>
        <taxon>Pseudomonadati</taxon>
        <taxon>Pseudomonadota</taxon>
        <taxon>Gammaproteobacteria</taxon>
        <taxon>Lysobacterales</taxon>
        <taxon>Rhodanobacteraceae</taxon>
        <taxon>Dokdonella</taxon>
    </lineage>
</organism>
<keyword evidence="6" id="KW-0812">Transmembrane</keyword>
<dbReference type="SUPFAM" id="SSF74653">
    <property type="entry name" value="TolA/TonB C-terminal domain"/>
    <property type="match status" value="1"/>
</dbReference>
<reference evidence="12 13" key="1">
    <citation type="journal article" date="2015" name="Stand. Genomic Sci.">
        <title>Genomic Encyclopedia of Bacterial and Archaeal Type Strains, Phase III: the genomes of soil and plant-associated and newly described type strains.</title>
        <authorList>
            <person name="Whitman W.B."/>
            <person name="Woyke T."/>
            <person name="Klenk H.P."/>
            <person name="Zhou Y."/>
            <person name="Lilburn T.G."/>
            <person name="Beck B.J."/>
            <person name="De Vos P."/>
            <person name="Vandamme P."/>
            <person name="Eisen J.A."/>
            <person name="Garrity G."/>
            <person name="Hugenholtz P."/>
            <person name="Kyrpides N.C."/>
        </authorList>
    </citation>
    <scope>NUCLEOTIDE SEQUENCE [LARGE SCALE GENOMIC DNA]</scope>
    <source>
        <strain evidence="12 13">A3</strain>
    </source>
</reference>
<dbReference type="PANTHER" id="PTHR33446:SF11">
    <property type="entry name" value="TONB3"/>
    <property type="match status" value="1"/>
</dbReference>
<evidence type="ECO:0000256" key="5">
    <source>
        <dbReference type="ARBA" id="ARBA00022519"/>
    </source>
</evidence>
<protein>
    <submittedName>
        <fullName evidence="12">Protein TonB</fullName>
    </submittedName>
</protein>
<accession>A0A4R2IEW5</accession>
<keyword evidence="9" id="KW-0472">Membrane</keyword>
<dbReference type="GO" id="GO:0015031">
    <property type="term" value="P:protein transport"/>
    <property type="evidence" value="ECO:0007669"/>
    <property type="project" value="UniProtKB-KW"/>
</dbReference>
<evidence type="ECO:0000259" key="11">
    <source>
        <dbReference type="PROSITE" id="PS52015"/>
    </source>
</evidence>
<feature type="compositionally biased region" description="Polar residues" evidence="10">
    <location>
        <begin position="114"/>
        <end position="130"/>
    </location>
</feature>
<dbReference type="PROSITE" id="PS52015">
    <property type="entry name" value="TONB_CTD"/>
    <property type="match status" value="1"/>
</dbReference>
<dbReference type="Pfam" id="PF03544">
    <property type="entry name" value="TonB_C"/>
    <property type="match status" value="1"/>
</dbReference>
<keyword evidence="8" id="KW-1133">Transmembrane helix</keyword>
<evidence type="ECO:0000256" key="9">
    <source>
        <dbReference type="ARBA" id="ARBA00023136"/>
    </source>
</evidence>
<dbReference type="RefSeq" id="WP_131991960.1">
    <property type="nucleotide sequence ID" value="NZ_JACGXM010000001.1"/>
</dbReference>
<dbReference type="GO" id="GO:0055085">
    <property type="term" value="P:transmembrane transport"/>
    <property type="evidence" value="ECO:0007669"/>
    <property type="project" value="InterPro"/>
</dbReference>
<proteinExistence type="inferred from homology"/>
<keyword evidence="4" id="KW-1003">Cell membrane</keyword>
<comment type="subcellular location">
    <subcellularLocation>
        <location evidence="1">Cell inner membrane</location>
        <topology evidence="1">Single-pass membrane protein</topology>
        <orientation evidence="1">Periplasmic side</orientation>
    </subcellularLocation>
</comment>
<evidence type="ECO:0000313" key="13">
    <source>
        <dbReference type="Proteomes" id="UP000294862"/>
    </source>
</evidence>
<evidence type="ECO:0000256" key="10">
    <source>
        <dbReference type="SAM" id="MobiDB-lite"/>
    </source>
</evidence>
<evidence type="ECO:0000256" key="4">
    <source>
        <dbReference type="ARBA" id="ARBA00022475"/>
    </source>
</evidence>
<dbReference type="Gene3D" id="3.30.1150.10">
    <property type="match status" value="1"/>
</dbReference>
<evidence type="ECO:0000256" key="6">
    <source>
        <dbReference type="ARBA" id="ARBA00022692"/>
    </source>
</evidence>
<keyword evidence="7" id="KW-0653">Protein transport</keyword>
<feature type="region of interest" description="Disordered" evidence="10">
    <location>
        <begin position="65"/>
        <end position="144"/>
    </location>
</feature>
<dbReference type="GO" id="GO:0031992">
    <property type="term" value="F:energy transducer activity"/>
    <property type="evidence" value="ECO:0007669"/>
    <property type="project" value="TreeGrafter"/>
</dbReference>
<comment type="caution">
    <text evidence="12">The sequence shown here is derived from an EMBL/GenBank/DDBJ whole genome shotgun (WGS) entry which is preliminary data.</text>
</comment>
<dbReference type="EMBL" id="SLWQ01000001">
    <property type="protein sequence ID" value="TCO42732.1"/>
    <property type="molecule type" value="Genomic_DNA"/>
</dbReference>
<evidence type="ECO:0000313" key="12">
    <source>
        <dbReference type="EMBL" id="TCO42732.1"/>
    </source>
</evidence>
<dbReference type="PANTHER" id="PTHR33446">
    <property type="entry name" value="PROTEIN TONB-RELATED"/>
    <property type="match status" value="1"/>
</dbReference>
<sequence>MSDPTTSSADRLGVTLLFSAVAHAVLALGITFEFEKAPPRLPSLDVILVQSANSEKPEKADFIAQASNSGGGDADKPHRPSQPLSGPVPKATPGVAPIPLEDGAPRPTPPSPTEMLTQRTSTYRITTDQQVAEAEPQPDRLERETDQRKLEMARLAQEIQHEAEQYAKRPKRKYISANTQEYEFAAYMRAWVARIERIGNLNYPDEARRRQLHGQLVLTVGLDRKGKVKSIDVIQSSGHKVLDDAAMRIVRLAEPFPALPESKEQVDELYISRTWQFLPGDILVNR</sequence>
<feature type="domain" description="TonB C-terminal" evidence="11">
    <location>
        <begin position="188"/>
        <end position="286"/>
    </location>
</feature>
<comment type="similarity">
    <text evidence="2">Belongs to the TonB family.</text>
</comment>
<gene>
    <name evidence="12" type="ORF">EV148_101138</name>
</gene>
<evidence type="ECO:0000256" key="2">
    <source>
        <dbReference type="ARBA" id="ARBA00006555"/>
    </source>
</evidence>
<dbReference type="InterPro" id="IPR051045">
    <property type="entry name" value="TonB-dependent_transducer"/>
</dbReference>
<evidence type="ECO:0000256" key="8">
    <source>
        <dbReference type="ARBA" id="ARBA00022989"/>
    </source>
</evidence>
<keyword evidence="3" id="KW-0813">Transport</keyword>
<dbReference type="Proteomes" id="UP000294862">
    <property type="component" value="Unassembled WGS sequence"/>
</dbReference>